<gene>
    <name evidence="1" type="ORF">L195_g039031</name>
</gene>
<name>A0A2K3LWU5_TRIPR</name>
<comment type="caution">
    <text evidence="1">The sequence shown here is derived from an EMBL/GenBank/DDBJ whole genome shotgun (WGS) entry which is preliminary data.</text>
</comment>
<protein>
    <submittedName>
        <fullName evidence="1">Sodium/hydrogen exchanger 7-like protein</fullName>
    </submittedName>
</protein>
<evidence type="ECO:0000313" key="2">
    <source>
        <dbReference type="Proteomes" id="UP000236291"/>
    </source>
</evidence>
<organism evidence="1 2">
    <name type="scientific">Trifolium pratense</name>
    <name type="common">Red clover</name>
    <dbReference type="NCBI Taxonomy" id="57577"/>
    <lineage>
        <taxon>Eukaryota</taxon>
        <taxon>Viridiplantae</taxon>
        <taxon>Streptophyta</taxon>
        <taxon>Embryophyta</taxon>
        <taxon>Tracheophyta</taxon>
        <taxon>Spermatophyta</taxon>
        <taxon>Magnoliopsida</taxon>
        <taxon>eudicotyledons</taxon>
        <taxon>Gunneridae</taxon>
        <taxon>Pentapetalae</taxon>
        <taxon>rosids</taxon>
        <taxon>fabids</taxon>
        <taxon>Fabales</taxon>
        <taxon>Fabaceae</taxon>
        <taxon>Papilionoideae</taxon>
        <taxon>50 kb inversion clade</taxon>
        <taxon>NPAAA clade</taxon>
        <taxon>Hologalegina</taxon>
        <taxon>IRL clade</taxon>
        <taxon>Trifolieae</taxon>
        <taxon>Trifolium</taxon>
    </lineage>
</organism>
<reference evidence="1 2" key="1">
    <citation type="journal article" date="2014" name="Am. J. Bot.">
        <title>Genome assembly and annotation for red clover (Trifolium pratense; Fabaceae).</title>
        <authorList>
            <person name="Istvanek J."/>
            <person name="Jaros M."/>
            <person name="Krenek A."/>
            <person name="Repkova J."/>
        </authorList>
    </citation>
    <scope>NUCLEOTIDE SEQUENCE [LARGE SCALE GENOMIC DNA]</scope>
    <source>
        <strain evidence="2">cv. Tatra</strain>
        <tissue evidence="1">Young leaves</tissue>
    </source>
</reference>
<reference evidence="1 2" key="2">
    <citation type="journal article" date="2017" name="Front. Plant Sci.">
        <title>Gene Classification and Mining of Molecular Markers Useful in Red Clover (Trifolium pratense) Breeding.</title>
        <authorList>
            <person name="Istvanek J."/>
            <person name="Dluhosova J."/>
            <person name="Dluhos P."/>
            <person name="Patkova L."/>
            <person name="Nedelnik J."/>
            <person name="Repkova J."/>
        </authorList>
    </citation>
    <scope>NUCLEOTIDE SEQUENCE [LARGE SCALE GENOMIC DNA]</scope>
    <source>
        <strain evidence="2">cv. Tatra</strain>
        <tissue evidence="1">Young leaves</tissue>
    </source>
</reference>
<evidence type="ECO:0000313" key="1">
    <source>
        <dbReference type="EMBL" id="PNX82994.1"/>
    </source>
</evidence>
<proteinExistence type="predicted"/>
<sequence>GDSDIASAVINESVAEGEEARKFLEDVNLRYPQVLRVVKTRQATHVVLNHLLEYVQDLEKSGILEKKEMVHLHDAVQTDLKKLFRRVHHEDDSSDDSAIVRIDSPSTLSSSLLRGEEVRNLL</sequence>
<dbReference type="EMBL" id="ASHM01043135">
    <property type="protein sequence ID" value="PNX82994.1"/>
    <property type="molecule type" value="Genomic_DNA"/>
</dbReference>
<accession>A0A2K3LWU5</accession>
<dbReference type="Proteomes" id="UP000236291">
    <property type="component" value="Unassembled WGS sequence"/>
</dbReference>
<dbReference type="STRING" id="57577.A0A2K3LWU5"/>
<feature type="non-terminal residue" evidence="1">
    <location>
        <position position="1"/>
    </location>
</feature>
<dbReference type="AlphaFoldDB" id="A0A2K3LWU5"/>